<accession>A0ACB8F730</accession>
<organism evidence="1 2">
    <name type="scientific">Sphaerodactylus townsendi</name>
    <dbReference type="NCBI Taxonomy" id="933632"/>
    <lineage>
        <taxon>Eukaryota</taxon>
        <taxon>Metazoa</taxon>
        <taxon>Chordata</taxon>
        <taxon>Craniata</taxon>
        <taxon>Vertebrata</taxon>
        <taxon>Euteleostomi</taxon>
        <taxon>Lepidosauria</taxon>
        <taxon>Squamata</taxon>
        <taxon>Bifurcata</taxon>
        <taxon>Gekkota</taxon>
        <taxon>Sphaerodactylidae</taxon>
        <taxon>Sphaerodactylus</taxon>
    </lineage>
</organism>
<dbReference type="Proteomes" id="UP000827872">
    <property type="component" value="Linkage Group LG05"/>
</dbReference>
<sequence length="120" mass="13332">MQAGPASAFDWKPDAGGLETLEEEAANSFLNWIALRDGRLALKSFLGHLFQGRPSAETCSAAEQKRHCELRRMHYLQACDIEAQWLLCRDVTGPNCTRSPPPKKTHPTLPSEWSHSSSLA</sequence>
<comment type="caution">
    <text evidence="1">The sequence shown here is derived from an EMBL/GenBank/DDBJ whole genome shotgun (WGS) entry which is preliminary data.</text>
</comment>
<keyword evidence="2" id="KW-1185">Reference proteome</keyword>
<protein>
    <submittedName>
        <fullName evidence="1">Uncharacterized protein</fullName>
    </submittedName>
</protein>
<proteinExistence type="predicted"/>
<dbReference type="EMBL" id="CM037618">
    <property type="protein sequence ID" value="KAH8000942.1"/>
    <property type="molecule type" value="Genomic_DNA"/>
</dbReference>
<name>A0ACB8F730_9SAUR</name>
<gene>
    <name evidence="1" type="ORF">K3G42_030065</name>
</gene>
<reference evidence="1" key="1">
    <citation type="submission" date="2021-08" db="EMBL/GenBank/DDBJ databases">
        <title>The first chromosome-level gecko genome reveals the dynamic sex chromosomes of Neotropical dwarf geckos (Sphaerodactylidae: Sphaerodactylus).</title>
        <authorList>
            <person name="Pinto B.J."/>
            <person name="Keating S.E."/>
            <person name="Gamble T."/>
        </authorList>
    </citation>
    <scope>NUCLEOTIDE SEQUENCE</scope>
    <source>
        <strain evidence="1">TG3544</strain>
    </source>
</reference>
<evidence type="ECO:0000313" key="1">
    <source>
        <dbReference type="EMBL" id="KAH8000942.1"/>
    </source>
</evidence>
<evidence type="ECO:0000313" key="2">
    <source>
        <dbReference type="Proteomes" id="UP000827872"/>
    </source>
</evidence>